<proteinExistence type="predicted"/>
<name>G0TY07_TRYVY</name>
<protein>
    <submittedName>
        <fullName evidence="1">Uncharacterized protein</fullName>
    </submittedName>
</protein>
<dbReference type="EMBL" id="HE573023">
    <property type="protein sequence ID" value="CCC48852.1"/>
    <property type="molecule type" value="Genomic_DNA"/>
</dbReference>
<dbReference type="VEuPathDB" id="TriTrypDB:TvY486_0701890"/>
<dbReference type="AlphaFoldDB" id="G0TY07"/>
<accession>G0TY07</accession>
<sequence length="104" mass="11717">MQVMWAICVYVIVRRTSGNRELYKKEIVFNCRRCVFGTHRAFVPPNPALPDFVGGLQQAYQSQRSTGAVAAPFLIFCSRESSFDRCCYVLFSARSSLGSFTSLC</sequence>
<gene>
    <name evidence="1" type="ORF">TVY486_0701890</name>
</gene>
<evidence type="ECO:0000313" key="1">
    <source>
        <dbReference type="EMBL" id="CCC48852.1"/>
    </source>
</evidence>
<reference evidence="1" key="1">
    <citation type="journal article" date="2012" name="Proc. Natl. Acad. Sci. U.S.A.">
        <title>Antigenic diversity is generated by distinct evolutionary mechanisms in African trypanosome species.</title>
        <authorList>
            <person name="Jackson A.P."/>
            <person name="Berry A."/>
            <person name="Aslett M."/>
            <person name="Allison H.C."/>
            <person name="Burton P."/>
            <person name="Vavrova-Anderson J."/>
            <person name="Brown R."/>
            <person name="Browne H."/>
            <person name="Corton N."/>
            <person name="Hauser H."/>
            <person name="Gamble J."/>
            <person name="Gilderthorp R."/>
            <person name="Marcello L."/>
            <person name="McQuillan J."/>
            <person name="Otto T.D."/>
            <person name="Quail M.A."/>
            <person name="Sanders M.J."/>
            <person name="van Tonder A."/>
            <person name="Ginger M.L."/>
            <person name="Field M.C."/>
            <person name="Barry J.D."/>
            <person name="Hertz-Fowler C."/>
            <person name="Berriman M."/>
        </authorList>
    </citation>
    <scope>NUCLEOTIDE SEQUENCE</scope>
    <source>
        <strain evidence="1">Y486</strain>
    </source>
</reference>
<organism evidence="1">
    <name type="scientific">Trypanosoma vivax (strain Y486)</name>
    <dbReference type="NCBI Taxonomy" id="1055687"/>
    <lineage>
        <taxon>Eukaryota</taxon>
        <taxon>Discoba</taxon>
        <taxon>Euglenozoa</taxon>
        <taxon>Kinetoplastea</taxon>
        <taxon>Metakinetoplastina</taxon>
        <taxon>Trypanosomatida</taxon>
        <taxon>Trypanosomatidae</taxon>
        <taxon>Trypanosoma</taxon>
        <taxon>Duttonella</taxon>
    </lineage>
</organism>